<reference evidence="2" key="1">
    <citation type="submission" date="2021-03" db="EMBL/GenBank/DDBJ databases">
        <title>Pengzhenrongella sicca gen. nov., sp. nov., a new member of suborder Micrococcineae isolated from High-Arctic tundra soil.</title>
        <authorList>
            <person name="Peng F."/>
        </authorList>
    </citation>
    <scope>NUCLEOTIDE SEQUENCE</scope>
    <source>
        <strain evidence="2">LRZ-2</strain>
    </source>
</reference>
<organism evidence="2 3">
    <name type="scientific">Pengzhenrongella sicca</name>
    <dbReference type="NCBI Taxonomy" id="2819238"/>
    <lineage>
        <taxon>Bacteria</taxon>
        <taxon>Bacillati</taxon>
        <taxon>Actinomycetota</taxon>
        <taxon>Actinomycetes</taxon>
        <taxon>Micrococcales</taxon>
        <taxon>Pengzhenrongella</taxon>
    </lineage>
</organism>
<evidence type="ECO:0000256" key="1">
    <source>
        <dbReference type="SAM" id="MobiDB-lite"/>
    </source>
</evidence>
<dbReference type="KEGG" id="psic:J4E96_16110"/>
<accession>A0A8A4ZGR3</accession>
<name>A0A8A4ZGR3_9MICO</name>
<protein>
    <submittedName>
        <fullName evidence="2">Uncharacterized protein</fullName>
    </submittedName>
</protein>
<dbReference type="EMBL" id="CP071868">
    <property type="protein sequence ID" value="QTE28838.1"/>
    <property type="molecule type" value="Genomic_DNA"/>
</dbReference>
<dbReference type="RefSeq" id="WP_227423087.1">
    <property type="nucleotide sequence ID" value="NZ_CP071868.1"/>
</dbReference>
<sequence>MAGQDLLIDRSVARLAAAYVAAGLAPIRPPEDVDAVLEEIRAAILPLRMPAELEPTTALGFSTSGAPPASAPTGQDRA</sequence>
<feature type="region of interest" description="Disordered" evidence="1">
    <location>
        <begin position="58"/>
        <end position="78"/>
    </location>
</feature>
<evidence type="ECO:0000313" key="2">
    <source>
        <dbReference type="EMBL" id="QTE28838.1"/>
    </source>
</evidence>
<keyword evidence="3" id="KW-1185">Reference proteome</keyword>
<gene>
    <name evidence="2" type="ORF">J4E96_16110</name>
</gene>
<dbReference type="Proteomes" id="UP000663937">
    <property type="component" value="Chromosome"/>
</dbReference>
<dbReference type="AlphaFoldDB" id="A0A8A4ZGR3"/>
<proteinExistence type="predicted"/>
<evidence type="ECO:0000313" key="3">
    <source>
        <dbReference type="Proteomes" id="UP000663937"/>
    </source>
</evidence>